<feature type="transmembrane region" description="Helical" evidence="1">
    <location>
        <begin position="255"/>
        <end position="275"/>
    </location>
</feature>
<keyword evidence="3" id="KW-1185">Reference proteome</keyword>
<reference evidence="3" key="1">
    <citation type="submission" date="2017-02" db="EMBL/GenBank/DDBJ databases">
        <authorList>
            <person name="Varghese N."/>
            <person name="Submissions S."/>
        </authorList>
    </citation>
    <scope>NUCLEOTIDE SEQUENCE [LARGE SCALE GENOMIC DNA]</scope>
    <source>
        <strain evidence="3">USBA 833</strain>
    </source>
</reference>
<feature type="transmembrane region" description="Helical" evidence="1">
    <location>
        <begin position="145"/>
        <end position="170"/>
    </location>
</feature>
<protein>
    <recommendedName>
        <fullName evidence="4">DUF4153 domain-containing protein</fullName>
    </recommendedName>
</protein>
<keyword evidence="1" id="KW-0812">Transmembrane</keyword>
<keyword evidence="1" id="KW-0472">Membrane</keyword>
<feature type="transmembrane region" description="Helical" evidence="1">
    <location>
        <begin position="21"/>
        <end position="41"/>
    </location>
</feature>
<proteinExistence type="predicted"/>
<evidence type="ECO:0000256" key="1">
    <source>
        <dbReference type="SAM" id="Phobius"/>
    </source>
</evidence>
<evidence type="ECO:0008006" key="4">
    <source>
        <dbReference type="Google" id="ProtNLM"/>
    </source>
</evidence>
<dbReference type="AlphaFoldDB" id="A0A1T4WS63"/>
<dbReference type="InterPro" id="IPR025291">
    <property type="entry name" value="DUF4153"/>
</dbReference>
<dbReference type="EMBL" id="FUYH01000003">
    <property type="protein sequence ID" value="SKA80109.1"/>
    <property type="molecule type" value="Genomic_DNA"/>
</dbReference>
<feature type="transmembrane region" description="Helical" evidence="1">
    <location>
        <begin position="222"/>
        <end position="243"/>
    </location>
</feature>
<organism evidence="2 3">
    <name type="scientific">Caloramator quimbayensis</name>
    <dbReference type="NCBI Taxonomy" id="1147123"/>
    <lineage>
        <taxon>Bacteria</taxon>
        <taxon>Bacillati</taxon>
        <taxon>Bacillota</taxon>
        <taxon>Clostridia</taxon>
        <taxon>Eubacteriales</taxon>
        <taxon>Clostridiaceae</taxon>
        <taxon>Caloramator</taxon>
    </lineage>
</organism>
<dbReference type="Pfam" id="PF13687">
    <property type="entry name" value="DUF4153"/>
    <property type="match status" value="1"/>
</dbReference>
<feature type="transmembrane region" description="Helical" evidence="1">
    <location>
        <begin position="345"/>
        <end position="366"/>
    </location>
</feature>
<keyword evidence="1" id="KW-1133">Transmembrane helix</keyword>
<evidence type="ECO:0000313" key="2">
    <source>
        <dbReference type="EMBL" id="SKA80109.1"/>
    </source>
</evidence>
<accession>A0A1T4WS63</accession>
<feature type="transmembrane region" description="Helical" evidence="1">
    <location>
        <begin position="320"/>
        <end position="338"/>
    </location>
</feature>
<feature type="transmembrane region" description="Helical" evidence="1">
    <location>
        <begin position="86"/>
        <end position="103"/>
    </location>
</feature>
<feature type="transmembrane region" description="Helical" evidence="1">
    <location>
        <begin position="53"/>
        <end position="74"/>
    </location>
</feature>
<dbReference type="RefSeq" id="WP_242948679.1">
    <property type="nucleotide sequence ID" value="NZ_FUYH01000003.1"/>
</dbReference>
<dbReference type="Proteomes" id="UP000190105">
    <property type="component" value="Unassembled WGS sequence"/>
</dbReference>
<feature type="transmembrane region" description="Helical" evidence="1">
    <location>
        <begin position="287"/>
        <end position="308"/>
    </location>
</feature>
<dbReference type="STRING" id="1147123.SAMN05443428_103161"/>
<gene>
    <name evidence="2" type="ORF">SAMN05443428_103161</name>
</gene>
<sequence>MKFINLIKKMFFSLKQSIKRFPLTLLLTSITAIMLIIQSEITKSQNTNLHDTLTRIVMILALSVPISLILTFISERLENLKSTTKIIYYLISIIFLFIYYTAFIKKLDMVSVTRYTALSLAFYLIALITPYFYDKENLELYTIRLLTRFFVTIFYAAVLQFGISAILFTIDKLLGIHVYDKLYLYVWFLIAGMFIPSYFLSGIPKKDENLLIADYSKVLKILLIYIVIPLISIYTIILYIYFAKIVITLQWPKGLVGNLVLWYSAITTIVIYLIWPIKNESIYVNTFIKYITKLIIPLILIMFLSLGIRIKAYGFTENRYFVIALGLWVLIVMIYWNVSKLKKNIFLPLSLAIIAILSVTGPLSAYSISIKSQNKRFESILIKNNMLKDNKIISSNNISNEDKKEISSILSYFERDHSFKDLKHIPPDFKMEDMNKIFGFNYMDIWYDKELGDYFSYMLSDLNNPIDIKGYDYLFNFRYPGNLQSQSNERLKVEYSYDTRMIKIYLDNNKVFEKNLTEIAKDIHKKYGFQNKERASLSDMTYTFENEKLKMKFIIFSVNGNRDTTSKDNIRINSIEFDLLINILTSK</sequence>
<name>A0A1T4WS63_9CLOT</name>
<evidence type="ECO:0000313" key="3">
    <source>
        <dbReference type="Proteomes" id="UP000190105"/>
    </source>
</evidence>
<feature type="transmembrane region" description="Helical" evidence="1">
    <location>
        <begin position="115"/>
        <end position="133"/>
    </location>
</feature>
<feature type="transmembrane region" description="Helical" evidence="1">
    <location>
        <begin position="182"/>
        <end position="201"/>
    </location>
</feature>